<sequence>MARVWRVMSAFRPVSESSAGPFLFCQPTGGRVKDFPVVHYHIIRGAPASDVLFLPKRLKIYRPTPLSRAHVGATTTLIRAHSRTTAQCPPGCGATAAYSCFDKLTAHVHCFNMPSRSEWMWAKSPNYNNSLDKKYPYSEVPFLGAYKLIKIPPPNTLVELIDYWGEGRITADEGISGYVDSYNVNHEYQTVSNGPDRGRKIPNRIPVIGYTNCDTGAYIRNDSVANVTLMGAPINTSCAADVARMVSAAVGRVFVFGFDGNSADIENLEKALATKHLSYCPGYDMSSDLKSVTLFNSYRAYVNRRELEQQLYYNISSELYDDAVAVSQSLIRSDNTAVVAKVVDDCLKDGVKELIPYAYRLWQAGETDVVSEHFPMIFKSLFTSEAVRIVNAIHDVALKLDEHVDKDGDSALLGSGADRTSLRHGWVFVPVWRDGKTYFKIQNPERNMVLKLHFYTDSHGEKPAWGAPLSITEHRTYFELEAGLVNNDLAFFIKNVEFGLSLKLKPKEKDEDEWRVIGDASSAGGQPWRIQSLNRRPNSHTPEAGDTQEESAE</sequence>
<dbReference type="AlphaFoldDB" id="A0A4C1ZXI5"/>
<reference evidence="3 4" key="1">
    <citation type="journal article" date="2019" name="Commun. Biol.">
        <title>The bagworm genome reveals a unique fibroin gene that provides high tensile strength.</title>
        <authorList>
            <person name="Kono N."/>
            <person name="Nakamura H."/>
            <person name="Ohtoshi R."/>
            <person name="Tomita M."/>
            <person name="Numata K."/>
            <person name="Arakawa K."/>
        </authorList>
    </citation>
    <scope>NUCLEOTIDE SEQUENCE [LARGE SCALE GENOMIC DNA]</scope>
</reference>
<keyword evidence="4" id="KW-1185">Reference proteome</keyword>
<comment type="caution">
    <text evidence="3">The sequence shown here is derived from an EMBL/GenBank/DDBJ whole genome shotgun (WGS) entry which is preliminary data.</text>
</comment>
<protein>
    <submittedName>
        <fullName evidence="3">Low molecular mass 30 kDa lipoprotein 19G1</fullName>
    </submittedName>
</protein>
<evidence type="ECO:0000256" key="1">
    <source>
        <dbReference type="ARBA" id="ARBA00022729"/>
    </source>
</evidence>
<dbReference type="Proteomes" id="UP000299102">
    <property type="component" value="Unassembled WGS sequence"/>
</dbReference>
<organism evidence="3 4">
    <name type="scientific">Eumeta variegata</name>
    <name type="common">Bagworm moth</name>
    <name type="synonym">Eumeta japonica</name>
    <dbReference type="NCBI Taxonomy" id="151549"/>
    <lineage>
        <taxon>Eukaryota</taxon>
        <taxon>Metazoa</taxon>
        <taxon>Ecdysozoa</taxon>
        <taxon>Arthropoda</taxon>
        <taxon>Hexapoda</taxon>
        <taxon>Insecta</taxon>
        <taxon>Pterygota</taxon>
        <taxon>Neoptera</taxon>
        <taxon>Endopterygota</taxon>
        <taxon>Lepidoptera</taxon>
        <taxon>Glossata</taxon>
        <taxon>Ditrysia</taxon>
        <taxon>Tineoidea</taxon>
        <taxon>Psychidae</taxon>
        <taxon>Oiketicinae</taxon>
        <taxon>Eumeta</taxon>
    </lineage>
</organism>
<evidence type="ECO:0000313" key="3">
    <source>
        <dbReference type="EMBL" id="GBP93166.1"/>
    </source>
</evidence>
<dbReference type="InterPro" id="IPR042046">
    <property type="entry name" value="Lipoprotein_11_N"/>
</dbReference>
<keyword evidence="3" id="KW-0449">Lipoprotein</keyword>
<dbReference type="OrthoDB" id="7401160at2759"/>
<dbReference type="Pfam" id="PF03260">
    <property type="entry name" value="Lipoprotein_11"/>
    <property type="match status" value="1"/>
</dbReference>
<dbReference type="Gene3D" id="1.10.10.2400">
    <property type="entry name" value="Lepidopteran low molecular weight (30 kD) lipoprotein, N-terminal domain"/>
    <property type="match status" value="1"/>
</dbReference>
<gene>
    <name evidence="3" type="primary">19G1</name>
    <name evidence="3" type="ORF">EVAR_87118_1</name>
</gene>
<feature type="compositionally biased region" description="Polar residues" evidence="2">
    <location>
        <begin position="529"/>
        <end position="541"/>
    </location>
</feature>
<dbReference type="InterPro" id="IPR004943">
    <property type="entry name" value="Lipoprotein_11"/>
</dbReference>
<dbReference type="Gene3D" id="2.80.10.50">
    <property type="match status" value="1"/>
</dbReference>
<feature type="region of interest" description="Disordered" evidence="2">
    <location>
        <begin position="509"/>
        <end position="553"/>
    </location>
</feature>
<evidence type="ECO:0000256" key="2">
    <source>
        <dbReference type="SAM" id="MobiDB-lite"/>
    </source>
</evidence>
<keyword evidence="1" id="KW-0732">Signal</keyword>
<proteinExistence type="predicted"/>
<name>A0A4C1ZXI5_EUMVA</name>
<accession>A0A4C1ZXI5</accession>
<dbReference type="EMBL" id="BGZK01002345">
    <property type="protein sequence ID" value="GBP93166.1"/>
    <property type="molecule type" value="Genomic_DNA"/>
</dbReference>
<dbReference type="GO" id="GO:0005576">
    <property type="term" value="C:extracellular region"/>
    <property type="evidence" value="ECO:0007669"/>
    <property type="project" value="InterPro"/>
</dbReference>
<evidence type="ECO:0000313" key="4">
    <source>
        <dbReference type="Proteomes" id="UP000299102"/>
    </source>
</evidence>